<organism evidence="13 14">
    <name type="scientific">Panaeolus cyanescens</name>
    <dbReference type="NCBI Taxonomy" id="181874"/>
    <lineage>
        <taxon>Eukaryota</taxon>
        <taxon>Fungi</taxon>
        <taxon>Dikarya</taxon>
        <taxon>Basidiomycota</taxon>
        <taxon>Agaricomycotina</taxon>
        <taxon>Agaricomycetes</taxon>
        <taxon>Agaricomycetidae</taxon>
        <taxon>Agaricales</taxon>
        <taxon>Agaricineae</taxon>
        <taxon>Galeropsidaceae</taxon>
        <taxon>Panaeolus</taxon>
    </lineage>
</organism>
<dbReference type="Proteomes" id="UP000284842">
    <property type="component" value="Unassembled WGS sequence"/>
</dbReference>
<dbReference type="InterPro" id="IPR002937">
    <property type="entry name" value="Amino_oxidase"/>
</dbReference>
<comment type="function">
    <text evidence="1 11">Catalyzes the 6-electron oxidation of protoporphyrinogen-IX to form protoporphyrin-IX.</text>
</comment>
<keyword evidence="6 11" id="KW-0274">FAD</keyword>
<keyword evidence="14" id="KW-1185">Reference proteome</keyword>
<dbReference type="Gene3D" id="3.50.50.60">
    <property type="entry name" value="FAD/NAD(P)-binding domain"/>
    <property type="match status" value="1"/>
</dbReference>
<evidence type="ECO:0000256" key="9">
    <source>
        <dbReference type="ARBA" id="ARBA00023244"/>
    </source>
</evidence>
<evidence type="ECO:0000256" key="6">
    <source>
        <dbReference type="ARBA" id="ARBA00022827"/>
    </source>
</evidence>
<evidence type="ECO:0000313" key="13">
    <source>
        <dbReference type="EMBL" id="PPQ99256.1"/>
    </source>
</evidence>
<accession>A0A409Y864</accession>
<comment type="subcellular location">
    <subcellularLocation>
        <location evidence="11">Mitochondrion inner membrane</location>
    </subcellularLocation>
</comment>
<dbReference type="InterPro" id="IPR004572">
    <property type="entry name" value="Protoporphyrinogen_oxidase"/>
</dbReference>
<dbReference type="InterPro" id="IPR036188">
    <property type="entry name" value="FAD/NAD-bd_sf"/>
</dbReference>
<comment type="caution">
    <text evidence="13">The sequence shown here is derived from an EMBL/GenBank/DDBJ whole genome shotgun (WGS) entry which is preliminary data.</text>
</comment>
<evidence type="ECO:0000256" key="5">
    <source>
        <dbReference type="ARBA" id="ARBA00022630"/>
    </source>
</evidence>
<evidence type="ECO:0000256" key="10">
    <source>
        <dbReference type="ARBA" id="ARBA00047554"/>
    </source>
</evidence>
<evidence type="ECO:0000256" key="2">
    <source>
        <dbReference type="ARBA" id="ARBA00005073"/>
    </source>
</evidence>
<gene>
    <name evidence="13" type="ORF">CVT24_009301</name>
</gene>
<dbReference type="EC" id="1.3.3.4" evidence="4 11"/>
<protein>
    <recommendedName>
        <fullName evidence="4 11">Protoporphyrinogen oxidase</fullName>
        <ecNumber evidence="4 11">1.3.3.4</ecNumber>
    </recommendedName>
</protein>
<evidence type="ECO:0000256" key="11">
    <source>
        <dbReference type="RuleBase" id="RU367069"/>
    </source>
</evidence>
<dbReference type="PANTHER" id="PTHR42923">
    <property type="entry name" value="PROTOPORPHYRINOGEN OXIDASE"/>
    <property type="match status" value="1"/>
</dbReference>
<comment type="cofactor">
    <cofactor evidence="11">
        <name>FAD</name>
        <dbReference type="ChEBI" id="CHEBI:57692"/>
    </cofactor>
    <text evidence="11">Binds 1 FAD per subunit.</text>
</comment>
<dbReference type="EMBL" id="NHTK01001365">
    <property type="protein sequence ID" value="PPQ99256.1"/>
    <property type="molecule type" value="Genomic_DNA"/>
</dbReference>
<dbReference type="AlphaFoldDB" id="A0A409Y864"/>
<dbReference type="InParanoid" id="A0A409Y864"/>
<keyword evidence="8 11" id="KW-0350">Heme biosynthesis</keyword>
<evidence type="ECO:0000313" key="14">
    <source>
        <dbReference type="Proteomes" id="UP000284842"/>
    </source>
</evidence>
<dbReference type="SUPFAM" id="SSF51905">
    <property type="entry name" value="FAD/NAD(P)-binding domain"/>
    <property type="match status" value="1"/>
</dbReference>
<dbReference type="UniPathway" id="UPA00251">
    <property type="reaction ID" value="UER00324"/>
</dbReference>
<comment type="catalytic activity">
    <reaction evidence="10 11">
        <text>protoporphyrinogen IX + 3 O2 = protoporphyrin IX + 3 H2O2</text>
        <dbReference type="Rhea" id="RHEA:25576"/>
        <dbReference type="ChEBI" id="CHEBI:15379"/>
        <dbReference type="ChEBI" id="CHEBI:16240"/>
        <dbReference type="ChEBI" id="CHEBI:57306"/>
        <dbReference type="ChEBI" id="CHEBI:57307"/>
        <dbReference type="EC" id="1.3.3.4"/>
    </reaction>
</comment>
<evidence type="ECO:0000256" key="7">
    <source>
        <dbReference type="ARBA" id="ARBA00023002"/>
    </source>
</evidence>
<dbReference type="GO" id="GO:0004729">
    <property type="term" value="F:oxygen-dependent protoporphyrinogen oxidase activity"/>
    <property type="evidence" value="ECO:0007669"/>
    <property type="project" value="UniProtKB-UniRule"/>
</dbReference>
<dbReference type="STRING" id="181874.A0A409Y864"/>
<evidence type="ECO:0000256" key="8">
    <source>
        <dbReference type="ARBA" id="ARBA00023133"/>
    </source>
</evidence>
<keyword evidence="7 11" id="KW-0560">Oxidoreductase</keyword>
<keyword evidence="5 11" id="KW-0285">Flavoprotein</keyword>
<evidence type="ECO:0000256" key="4">
    <source>
        <dbReference type="ARBA" id="ARBA00012867"/>
    </source>
</evidence>
<comment type="pathway">
    <text evidence="2 11">Porphyrin-containing compound metabolism; protoporphyrin-IX biosynthesis; protoporphyrin-IX from protoporphyrinogen-IX: step 1/1.</text>
</comment>
<dbReference type="SUPFAM" id="SSF54373">
    <property type="entry name" value="FAD-linked reductases, C-terminal domain"/>
    <property type="match status" value="1"/>
</dbReference>
<dbReference type="GO" id="GO:0005743">
    <property type="term" value="C:mitochondrial inner membrane"/>
    <property type="evidence" value="ECO:0007669"/>
    <property type="project" value="UniProtKB-SubCell"/>
</dbReference>
<dbReference type="OrthoDB" id="438553at2759"/>
<evidence type="ECO:0000259" key="12">
    <source>
        <dbReference type="Pfam" id="PF01593"/>
    </source>
</evidence>
<keyword evidence="9 11" id="KW-0627">Porphyrin biosynthesis</keyword>
<proteinExistence type="inferred from homology"/>
<dbReference type="FunCoup" id="A0A409Y864">
    <property type="interactions" value="201"/>
</dbReference>
<evidence type="ECO:0000256" key="3">
    <source>
        <dbReference type="ARBA" id="ARBA00010551"/>
    </source>
</evidence>
<reference evidence="13 14" key="1">
    <citation type="journal article" date="2018" name="Evol. Lett.">
        <title>Horizontal gene cluster transfer increased hallucinogenic mushroom diversity.</title>
        <authorList>
            <person name="Reynolds H.T."/>
            <person name="Vijayakumar V."/>
            <person name="Gluck-Thaler E."/>
            <person name="Korotkin H.B."/>
            <person name="Matheny P.B."/>
            <person name="Slot J.C."/>
        </authorList>
    </citation>
    <scope>NUCLEOTIDE SEQUENCE [LARGE SCALE GENOMIC DNA]</scope>
    <source>
        <strain evidence="13 14">2629</strain>
    </source>
</reference>
<dbReference type="Pfam" id="PF01593">
    <property type="entry name" value="Amino_oxidase"/>
    <property type="match status" value="1"/>
</dbReference>
<dbReference type="InterPro" id="IPR050464">
    <property type="entry name" value="Zeta_carotene_desat/Oxidored"/>
</dbReference>
<dbReference type="PANTHER" id="PTHR42923:SF3">
    <property type="entry name" value="PROTOPORPHYRINOGEN OXIDASE"/>
    <property type="match status" value="1"/>
</dbReference>
<evidence type="ECO:0000256" key="1">
    <source>
        <dbReference type="ARBA" id="ARBA00002600"/>
    </source>
</evidence>
<dbReference type="NCBIfam" id="TIGR00562">
    <property type="entry name" value="proto_IX_ox"/>
    <property type="match status" value="1"/>
</dbReference>
<name>A0A409Y864_9AGAR</name>
<sequence length="521" mass="56818">MSITVIGAGLSGLSSAFHLSRRFPNSRIVVLERQAKLGGWVNSTRTNQVLLEGGPRTLRPNGKSVLELINLLNLQDQLVTVQKSAPAAKARYLYIPPSSSSPFALQGLQKIPATPKEFLTSPLTRLLIPSILREAFTTSNRPKGATDESFDALFSRRFGAEFARIFGSALVHGIYASDSRKLSVKSAFPSIWQLEDAGRGSITRGAVKEMLFKSKPKPEDEYNLGDLPKLMQGVSVYSFKNGMQTLTDALHAALVRQPNVTIIPNAPVNSISKIQPDTFQITHSGSQTHYTTHLVSSIPPQSLKHILRPSPYLSLPPHTTPLMLANPQSSVQVVNLVFPCAPKHIHPQGFGYLVPRPLEDYSSWTTKHKHGVLGMVFDSCSLHAQDAGGDNMTPEEYYDNGKWTKVTVMLGGPYGFPSSGSALSDGTGDVLPRELEGLLDTLSVHLGRPLPKPVQWKVWNNYECIPTLLPGHLERVEELRRCVEGRGKGKERTGITLVGAGVDGVSVPDVVKSGRRAAYAL</sequence>
<comment type="similarity">
    <text evidence="3 11">Belongs to the protoporphyrinogen/coproporphyrinogen oxidase family. Protoporphyrinogen oxidase subfamily.</text>
</comment>
<feature type="domain" description="Amine oxidase" evidence="12">
    <location>
        <begin position="10"/>
        <end position="518"/>
    </location>
</feature>
<dbReference type="GO" id="GO:0006782">
    <property type="term" value="P:protoporphyrinogen IX biosynthetic process"/>
    <property type="evidence" value="ECO:0007669"/>
    <property type="project" value="UniProtKB-UniRule"/>
</dbReference>